<feature type="region of interest" description="Disordered" evidence="1">
    <location>
        <begin position="96"/>
        <end position="149"/>
    </location>
</feature>
<comment type="caution">
    <text evidence="2">The sequence shown here is derived from an EMBL/GenBank/DDBJ whole genome shotgun (WGS) entry which is preliminary data.</text>
</comment>
<evidence type="ECO:0000256" key="1">
    <source>
        <dbReference type="SAM" id="MobiDB-lite"/>
    </source>
</evidence>
<proteinExistence type="predicted"/>
<feature type="region of interest" description="Disordered" evidence="1">
    <location>
        <begin position="157"/>
        <end position="176"/>
    </location>
</feature>
<feature type="compositionally biased region" description="Low complexity" evidence="1">
    <location>
        <begin position="114"/>
        <end position="127"/>
    </location>
</feature>
<reference evidence="2" key="1">
    <citation type="journal article" date="2016" name="Front. Microbiol.">
        <title>Genome Sequence of the Piezophilic, Mesophilic Sulfate-Reducing Bacterium Desulfovibrio indicus J2T.</title>
        <authorList>
            <person name="Cao J."/>
            <person name="Maignien L."/>
            <person name="Shao Z."/>
            <person name="Alain K."/>
            <person name="Jebbar M."/>
        </authorList>
    </citation>
    <scope>NUCLEOTIDE SEQUENCE</scope>
    <source>
        <strain evidence="2">DSM 16372</strain>
    </source>
</reference>
<gene>
    <name evidence="2" type="ORF">BHAOGJBA_1159</name>
</gene>
<feature type="compositionally biased region" description="Low complexity" evidence="1">
    <location>
        <begin position="134"/>
        <end position="148"/>
    </location>
</feature>
<accession>A0AAV4ZHS8</accession>
<feature type="compositionally biased region" description="Acidic residues" evidence="1">
    <location>
        <begin position="12"/>
        <end position="22"/>
    </location>
</feature>
<dbReference type="RefSeq" id="WP_238229651.1">
    <property type="nucleotide sequence ID" value="NZ_BPQO01000004.1"/>
</dbReference>
<feature type="compositionally biased region" description="Pro residues" evidence="1">
    <location>
        <begin position="104"/>
        <end position="113"/>
    </location>
</feature>
<dbReference type="Proteomes" id="UP001055247">
    <property type="component" value="Unassembled WGS sequence"/>
</dbReference>
<evidence type="ECO:0000313" key="2">
    <source>
        <dbReference type="EMBL" id="GJD87654.1"/>
    </source>
</evidence>
<dbReference type="EMBL" id="BPQO01000004">
    <property type="protein sequence ID" value="GJD87654.1"/>
    <property type="molecule type" value="Genomic_DNA"/>
</dbReference>
<evidence type="ECO:0000313" key="3">
    <source>
        <dbReference type="Proteomes" id="UP001055247"/>
    </source>
</evidence>
<name>A0AAV4ZHS8_9HYPH</name>
<organism evidence="2 3">
    <name type="scientific">Methylobacterium hispanicum</name>
    <dbReference type="NCBI Taxonomy" id="270350"/>
    <lineage>
        <taxon>Bacteria</taxon>
        <taxon>Pseudomonadati</taxon>
        <taxon>Pseudomonadota</taxon>
        <taxon>Alphaproteobacteria</taxon>
        <taxon>Hyphomicrobiales</taxon>
        <taxon>Methylobacteriaceae</taxon>
        <taxon>Methylobacterium</taxon>
    </lineage>
</organism>
<protein>
    <submittedName>
        <fullName evidence="2">Uncharacterized protein</fullName>
    </submittedName>
</protein>
<dbReference type="AlphaFoldDB" id="A0AAV4ZHS8"/>
<feature type="region of interest" description="Disordered" evidence="1">
    <location>
        <begin position="1"/>
        <end position="70"/>
    </location>
</feature>
<sequence length="423" mass="45163">MGFGKSNALADEAQDDYVEEPFEAPLPSLATVPPAFERTGVAPGEGSNDGEIEFAPSLAPARPDDAGGAVMSLADPAAASLEARLGEAFAEQAEATLPAAAPVLPQPPSPRIQPPSTGTAQSTAPADSAPPSPALADAQAPDASDDLPLSADQRRLLDSLGGEEREELRSKLRQERERLEAERRRLDADRKRIEAAGPATGLAAIAHMVFGARNKLDRRQADFQAREVFLQTGFVGENYFRLKQRGFVRTAAEVATRQAELGGAVRSYNDAFGSTEPGRRYLDRIERLVAGGMQRDAAQAFVAEGNVVGAKEDAEAAARDPRVAAARNAMYETAGKLEKTAAKFGTDFELLQRTFPDKLDAGGTADVVKAFERIAREAPKPVAEPGVPSDRTLEKRLAKMAEGIRELVEAVTRMIQSLIRPNA</sequence>
<reference evidence="2" key="2">
    <citation type="submission" date="2021-08" db="EMBL/GenBank/DDBJ databases">
        <authorList>
            <person name="Tani A."/>
            <person name="Ola A."/>
            <person name="Ogura Y."/>
            <person name="Katsura K."/>
            <person name="Hayashi T."/>
        </authorList>
    </citation>
    <scope>NUCLEOTIDE SEQUENCE</scope>
    <source>
        <strain evidence="2">DSM 16372</strain>
    </source>
</reference>
<keyword evidence="3" id="KW-1185">Reference proteome</keyword>